<reference evidence="2 3" key="1">
    <citation type="submission" date="2015-03" db="EMBL/GenBank/DDBJ databases">
        <authorList>
            <person name="Murphy D."/>
        </authorList>
    </citation>
    <scope>NUCLEOTIDE SEQUENCE [LARGE SCALE GENOMIC DNA]</scope>
    <source>
        <strain evidence="2 3">DSM 44277</strain>
    </source>
</reference>
<organism evidence="2 3">
    <name type="scientific">Mycobacterium bohemicum DSM 44277</name>
    <dbReference type="NCBI Taxonomy" id="1236609"/>
    <lineage>
        <taxon>Bacteria</taxon>
        <taxon>Bacillati</taxon>
        <taxon>Actinomycetota</taxon>
        <taxon>Actinomycetes</taxon>
        <taxon>Mycobacteriales</taxon>
        <taxon>Mycobacteriaceae</taxon>
        <taxon>Mycobacterium</taxon>
    </lineage>
</organism>
<dbReference type="EMBL" id="CSTD01000001">
    <property type="protein sequence ID" value="CPR10439.1"/>
    <property type="molecule type" value="Genomic_DNA"/>
</dbReference>
<feature type="region of interest" description="Disordered" evidence="1">
    <location>
        <begin position="1"/>
        <end position="30"/>
    </location>
</feature>
<evidence type="ECO:0000256" key="1">
    <source>
        <dbReference type="SAM" id="MobiDB-lite"/>
    </source>
</evidence>
<evidence type="ECO:0000313" key="2">
    <source>
        <dbReference type="EMBL" id="CPR10439.1"/>
    </source>
</evidence>
<accession>A0A0U0W834</accession>
<evidence type="ECO:0000313" key="3">
    <source>
        <dbReference type="Proteomes" id="UP000198875"/>
    </source>
</evidence>
<dbReference type="Proteomes" id="UP000198875">
    <property type="component" value="Unassembled WGS sequence"/>
</dbReference>
<dbReference type="AlphaFoldDB" id="A0A0U0W834"/>
<sequence length="30" mass="3800">MTDWRERGKQRRERSLNQRDHSPPREHEDP</sequence>
<proteinExistence type="predicted"/>
<gene>
    <name evidence="2" type="ORF">BN971_01855</name>
</gene>
<protein>
    <submittedName>
        <fullName evidence="2">Uncharacterized protein</fullName>
    </submittedName>
</protein>
<name>A0A0U0W834_MYCBE</name>